<dbReference type="KEGG" id="mlo:mlr7876"/>
<dbReference type="Proteomes" id="UP000000552">
    <property type="component" value="Chromosome"/>
</dbReference>
<dbReference type="InterPro" id="IPR009337">
    <property type="entry name" value="DUF995"/>
</dbReference>
<dbReference type="Pfam" id="PF06191">
    <property type="entry name" value="DUF995"/>
    <property type="match status" value="1"/>
</dbReference>
<proteinExistence type="predicted"/>
<evidence type="ECO:0000313" key="2">
    <source>
        <dbReference type="Proteomes" id="UP000000552"/>
    </source>
</evidence>
<name>Q984R5_RHILO</name>
<dbReference type="AlphaFoldDB" id="Q984R5"/>
<evidence type="ECO:0000313" key="1">
    <source>
        <dbReference type="EMBL" id="BAB54248.1"/>
    </source>
</evidence>
<dbReference type="EMBL" id="BA000012">
    <property type="protein sequence ID" value="BAB54248.1"/>
    <property type="molecule type" value="Genomic_DNA"/>
</dbReference>
<gene>
    <name evidence="1" type="ordered locus">mlr7876</name>
</gene>
<protein>
    <submittedName>
        <fullName evidence="1">Mlr7876 protein</fullName>
    </submittedName>
</protein>
<organism evidence="1 2">
    <name type="scientific">Mesorhizobium japonicum (strain LMG 29417 / CECT 9101 / MAFF 303099)</name>
    <name type="common">Mesorhizobium loti (strain MAFF 303099)</name>
    <dbReference type="NCBI Taxonomy" id="266835"/>
    <lineage>
        <taxon>Bacteria</taxon>
        <taxon>Pseudomonadati</taxon>
        <taxon>Pseudomonadota</taxon>
        <taxon>Alphaproteobacteria</taxon>
        <taxon>Hyphomicrobiales</taxon>
        <taxon>Phyllobacteriaceae</taxon>
        <taxon>Mesorhizobium</taxon>
    </lineage>
</organism>
<dbReference type="HOGENOM" id="CLU_099449_0_0_5"/>
<dbReference type="eggNOG" id="ENOG5032K7J">
    <property type="taxonomic scope" value="Bacteria"/>
</dbReference>
<accession>Q984R5</accession>
<sequence>MGVLRHGRVGAMLDRGTKTEMRPLIALTVSTGLPWPCTNREREGGQSARRSWLLPLLVVCGQLALSGAAQAANEKNAKPAEADATVPTAFEVQRLYTDHTWLWKDGAAYFGRTGRPFRAWTSGQDSASVAEGRWLVTKDGKMCMDAAWRSKSYKGKQQRICYSHRVRGGTIEQRKDPDGDWYSFKRTPEDLSDEYRKFEVGDTKGAQFEETRKLIDSKN</sequence>
<reference evidence="1 2" key="1">
    <citation type="journal article" date="2000" name="DNA Res.">
        <title>Complete genome structure of the nitrogen-fixing symbiotic bacterium Mesorhizobium loti.</title>
        <authorList>
            <person name="Kaneko T."/>
            <person name="Nakamura Y."/>
            <person name="Sato S."/>
            <person name="Asamizu E."/>
            <person name="Kato T."/>
            <person name="Sasamoto S."/>
            <person name="Watanabe A."/>
            <person name="Idesawa K."/>
            <person name="Ishikawa A."/>
            <person name="Kawashima K."/>
            <person name="Kimura T."/>
            <person name="Kishida Y."/>
            <person name="Kiyokawa C."/>
            <person name="Kohara M."/>
            <person name="Matsumoto M."/>
            <person name="Matsuno A."/>
            <person name="Mochizuki Y."/>
            <person name="Nakayama S."/>
            <person name="Nakazaki N."/>
            <person name="Shimpo S."/>
            <person name="Sugimoto M."/>
            <person name="Takeuchi C."/>
            <person name="Yamada M."/>
            <person name="Tabata S."/>
        </authorList>
    </citation>
    <scope>NUCLEOTIDE SEQUENCE [LARGE SCALE GENOMIC DNA]</scope>
    <source>
        <strain evidence="2">LMG 29417 / CECT 9101 / MAFF 303099</strain>
    </source>
</reference>